<reference evidence="5" key="1">
    <citation type="submission" date="2019-09" db="EMBL/GenBank/DDBJ databases">
        <title>Characterisation of the sponge microbiome using genome-centric metagenomics.</title>
        <authorList>
            <person name="Engelberts J.P."/>
            <person name="Robbins S.J."/>
            <person name="De Goeij J.M."/>
            <person name="Aranda M."/>
            <person name="Bell S.C."/>
            <person name="Webster N.S."/>
        </authorList>
    </citation>
    <scope>NUCLEOTIDE SEQUENCE</scope>
    <source>
        <strain evidence="5">SB0661_bin_32</strain>
    </source>
</reference>
<dbReference type="GO" id="GO:0046872">
    <property type="term" value="F:metal ion binding"/>
    <property type="evidence" value="ECO:0007669"/>
    <property type="project" value="UniProtKB-KW"/>
</dbReference>
<feature type="domain" description="HpcH/HpaI aldolase/citrate lyase" evidence="4">
    <location>
        <begin position="18"/>
        <end position="206"/>
    </location>
</feature>
<dbReference type="SUPFAM" id="SSF51621">
    <property type="entry name" value="Phosphoenolpyruvate/pyruvate domain"/>
    <property type="match status" value="1"/>
</dbReference>
<dbReference type="EMBL" id="VXMH01000071">
    <property type="protein sequence ID" value="MYC95926.1"/>
    <property type="molecule type" value="Genomic_DNA"/>
</dbReference>
<organism evidence="5">
    <name type="scientific">Caldilineaceae bacterium SB0661_bin_32</name>
    <dbReference type="NCBI Taxonomy" id="2605255"/>
    <lineage>
        <taxon>Bacteria</taxon>
        <taxon>Bacillati</taxon>
        <taxon>Chloroflexota</taxon>
        <taxon>Caldilineae</taxon>
        <taxon>Caldilineales</taxon>
        <taxon>Caldilineaceae</taxon>
    </lineage>
</organism>
<dbReference type="InterPro" id="IPR005000">
    <property type="entry name" value="Aldolase/citrate-lyase_domain"/>
</dbReference>
<keyword evidence="2" id="KW-0479">Metal-binding</keyword>
<dbReference type="GO" id="GO:0005737">
    <property type="term" value="C:cytoplasm"/>
    <property type="evidence" value="ECO:0007669"/>
    <property type="project" value="TreeGrafter"/>
</dbReference>
<name>A0A6B1D8K5_9CHLR</name>
<evidence type="ECO:0000259" key="4">
    <source>
        <dbReference type="Pfam" id="PF03328"/>
    </source>
</evidence>
<dbReference type="Gene3D" id="3.20.20.60">
    <property type="entry name" value="Phosphoenolpyruvate-binding domains"/>
    <property type="match status" value="1"/>
</dbReference>
<proteinExistence type="inferred from homology"/>
<keyword evidence="3" id="KW-0456">Lyase</keyword>
<dbReference type="InterPro" id="IPR015813">
    <property type="entry name" value="Pyrv/PenolPyrv_kinase-like_dom"/>
</dbReference>
<dbReference type="InterPro" id="IPR050251">
    <property type="entry name" value="HpcH-HpaI_aldolase"/>
</dbReference>
<dbReference type="Pfam" id="PF03328">
    <property type="entry name" value="HpcH_HpaI"/>
    <property type="match status" value="1"/>
</dbReference>
<evidence type="ECO:0000256" key="1">
    <source>
        <dbReference type="ARBA" id="ARBA00005568"/>
    </source>
</evidence>
<accession>A0A6B1D8K5</accession>
<evidence type="ECO:0000256" key="2">
    <source>
        <dbReference type="ARBA" id="ARBA00022723"/>
    </source>
</evidence>
<evidence type="ECO:0000256" key="3">
    <source>
        <dbReference type="ARBA" id="ARBA00023239"/>
    </source>
</evidence>
<evidence type="ECO:0000313" key="5">
    <source>
        <dbReference type="EMBL" id="MYC95926.1"/>
    </source>
</evidence>
<dbReference type="PANTHER" id="PTHR30502:SF0">
    <property type="entry name" value="PHOSPHOENOLPYRUVATE CARBOXYLASE FAMILY PROTEIN"/>
    <property type="match status" value="1"/>
</dbReference>
<dbReference type="AlphaFoldDB" id="A0A6B1D8K5"/>
<gene>
    <name evidence="5" type="ORF">F4X14_13280</name>
</gene>
<comment type="similarity">
    <text evidence="1">Belongs to the HpcH/HpaI aldolase family.</text>
</comment>
<dbReference type="PANTHER" id="PTHR30502">
    <property type="entry name" value="2-KETO-3-DEOXY-L-RHAMNONATE ALDOLASE"/>
    <property type="match status" value="1"/>
</dbReference>
<comment type="caution">
    <text evidence="5">The sequence shown here is derived from an EMBL/GenBank/DDBJ whole genome shotgun (WGS) entry which is preliminary data.</text>
</comment>
<dbReference type="GO" id="GO:0016832">
    <property type="term" value="F:aldehyde-lyase activity"/>
    <property type="evidence" value="ECO:0007669"/>
    <property type="project" value="TreeGrafter"/>
</dbReference>
<sequence>MKGLELKKRLHGGEHVYGTWSASTDPLVAATVAQAGFDWMSIDMEHSPRNVESLRYILWMVRETPTAAMVRVKDNRPDEMKQALDNGADGVVVPLIESVEDARRAVAGCKYPPDGVRGYGPFMPSFGGDDRAYQSTANDETLVFIQIEHYSAVDVIEEIAALEGVDGFIIGPNDLTLSMDIFGAWESEAFISTIQRIVRAGDANGVPAGFPVDVLGGAEAGIAWVKAYAPTLRLLTIGGDLGFVSAGAEAALQQIRAPNR</sequence>
<protein>
    <recommendedName>
        <fullName evidence="4">HpcH/HpaI aldolase/citrate lyase domain-containing protein</fullName>
    </recommendedName>
</protein>
<dbReference type="InterPro" id="IPR040442">
    <property type="entry name" value="Pyrv_kinase-like_dom_sf"/>
</dbReference>